<dbReference type="InterPro" id="IPR000595">
    <property type="entry name" value="cNMP-bd_dom"/>
</dbReference>
<keyword evidence="1" id="KW-0805">Transcription regulation</keyword>
<gene>
    <name evidence="6" type="ORF">C4N9_11480</name>
</gene>
<dbReference type="InterPro" id="IPR036390">
    <property type="entry name" value="WH_DNA-bd_sf"/>
</dbReference>
<dbReference type="CDD" id="cd00038">
    <property type="entry name" value="CAP_ED"/>
    <property type="match status" value="1"/>
</dbReference>
<feature type="domain" description="HTH crp-type" evidence="5">
    <location>
        <begin position="148"/>
        <end position="213"/>
    </location>
</feature>
<organism evidence="6 7">
    <name type="scientific">Pararhodobacter marinus</name>
    <dbReference type="NCBI Taxonomy" id="2184063"/>
    <lineage>
        <taxon>Bacteria</taxon>
        <taxon>Pseudomonadati</taxon>
        <taxon>Pseudomonadota</taxon>
        <taxon>Alphaproteobacteria</taxon>
        <taxon>Rhodobacterales</taxon>
        <taxon>Paracoccaceae</taxon>
        <taxon>Pararhodobacter</taxon>
    </lineage>
</organism>
<dbReference type="Pfam" id="PF00027">
    <property type="entry name" value="cNMP_binding"/>
    <property type="match status" value="1"/>
</dbReference>
<evidence type="ECO:0000256" key="1">
    <source>
        <dbReference type="ARBA" id="ARBA00023015"/>
    </source>
</evidence>
<dbReference type="EMBL" id="QEYD01000006">
    <property type="protein sequence ID" value="PWE28600.1"/>
    <property type="molecule type" value="Genomic_DNA"/>
</dbReference>
<keyword evidence="3" id="KW-0804">Transcription</keyword>
<evidence type="ECO:0000259" key="4">
    <source>
        <dbReference type="PROSITE" id="PS50042"/>
    </source>
</evidence>
<dbReference type="PANTHER" id="PTHR24567">
    <property type="entry name" value="CRP FAMILY TRANSCRIPTIONAL REGULATORY PROTEIN"/>
    <property type="match status" value="1"/>
</dbReference>
<dbReference type="SUPFAM" id="SSF51206">
    <property type="entry name" value="cAMP-binding domain-like"/>
    <property type="match status" value="1"/>
</dbReference>
<dbReference type="Gene3D" id="2.60.120.10">
    <property type="entry name" value="Jelly Rolls"/>
    <property type="match status" value="1"/>
</dbReference>
<comment type="caution">
    <text evidence="6">The sequence shown here is derived from an EMBL/GenBank/DDBJ whole genome shotgun (WGS) entry which is preliminary data.</text>
</comment>
<dbReference type="GO" id="GO:0003700">
    <property type="term" value="F:DNA-binding transcription factor activity"/>
    <property type="evidence" value="ECO:0007669"/>
    <property type="project" value="TreeGrafter"/>
</dbReference>
<dbReference type="GO" id="GO:0003677">
    <property type="term" value="F:DNA binding"/>
    <property type="evidence" value="ECO:0007669"/>
    <property type="project" value="UniProtKB-KW"/>
</dbReference>
<reference evidence="6 7" key="1">
    <citation type="submission" date="2018-05" db="EMBL/GenBank/DDBJ databases">
        <title>Pararhodobacter marina sp. nov., isolated from deep-sea water of the Indian Ocean.</title>
        <authorList>
            <person name="Lai Q.Sr."/>
            <person name="Liu X."/>
            <person name="Shao Z."/>
        </authorList>
    </citation>
    <scope>NUCLEOTIDE SEQUENCE [LARGE SCALE GENOMIC DNA]</scope>
    <source>
        <strain evidence="6 7">CIC4N-9</strain>
    </source>
</reference>
<name>A0A2U2C9Q0_9RHOB</name>
<feature type="domain" description="Cyclic nucleotide-binding" evidence="4">
    <location>
        <begin position="15"/>
        <end position="106"/>
    </location>
</feature>
<dbReference type="InterPro" id="IPR036388">
    <property type="entry name" value="WH-like_DNA-bd_sf"/>
</dbReference>
<dbReference type="Proteomes" id="UP000244940">
    <property type="component" value="Unassembled WGS sequence"/>
</dbReference>
<protein>
    <submittedName>
        <fullName evidence="6">Crp/Fnr family transcriptional regulator</fullName>
    </submittedName>
</protein>
<sequence length="221" mass="24464">MIHQGHFSLLSEADLLRGVEPEPRKALLAECPVSSYHESTPLLVQGEPARGCYIVVRGRVEISYVDPQGNAVILHVATTGEVVGEVEALSDRPCAASCTALANTTVIYCSAEALLRHVPPRILIRNLAAILHERLARDNQLRTIGQFYPAEQRVCLYLNQFTTPDHPETHLSQAYLATLVGCSRQRVNRILGALRRDGIIAMERNTIRVLDRARLVEQAQA</sequence>
<evidence type="ECO:0000259" key="5">
    <source>
        <dbReference type="PROSITE" id="PS51063"/>
    </source>
</evidence>
<proteinExistence type="predicted"/>
<accession>A0A2U2C9Q0</accession>
<dbReference type="InterPro" id="IPR018490">
    <property type="entry name" value="cNMP-bd_dom_sf"/>
</dbReference>
<evidence type="ECO:0000313" key="6">
    <source>
        <dbReference type="EMBL" id="PWE28600.1"/>
    </source>
</evidence>
<keyword evidence="7" id="KW-1185">Reference proteome</keyword>
<dbReference type="PROSITE" id="PS50042">
    <property type="entry name" value="CNMP_BINDING_3"/>
    <property type="match status" value="1"/>
</dbReference>
<dbReference type="InterPro" id="IPR012318">
    <property type="entry name" value="HTH_CRP"/>
</dbReference>
<dbReference type="SMART" id="SM00100">
    <property type="entry name" value="cNMP"/>
    <property type="match status" value="1"/>
</dbReference>
<dbReference type="InterPro" id="IPR014710">
    <property type="entry name" value="RmlC-like_jellyroll"/>
</dbReference>
<evidence type="ECO:0000313" key="7">
    <source>
        <dbReference type="Proteomes" id="UP000244940"/>
    </source>
</evidence>
<dbReference type="Gene3D" id="1.10.10.10">
    <property type="entry name" value="Winged helix-like DNA-binding domain superfamily/Winged helix DNA-binding domain"/>
    <property type="match status" value="1"/>
</dbReference>
<dbReference type="InterPro" id="IPR050397">
    <property type="entry name" value="Env_Response_Regulators"/>
</dbReference>
<dbReference type="GO" id="GO:0005829">
    <property type="term" value="C:cytosol"/>
    <property type="evidence" value="ECO:0007669"/>
    <property type="project" value="TreeGrafter"/>
</dbReference>
<dbReference type="RefSeq" id="WP_109533461.1">
    <property type="nucleotide sequence ID" value="NZ_QEYD01000006.1"/>
</dbReference>
<evidence type="ECO:0000256" key="2">
    <source>
        <dbReference type="ARBA" id="ARBA00023125"/>
    </source>
</evidence>
<dbReference type="GeneID" id="94365513"/>
<dbReference type="SUPFAM" id="SSF46785">
    <property type="entry name" value="Winged helix' DNA-binding domain"/>
    <property type="match status" value="1"/>
</dbReference>
<dbReference type="AlphaFoldDB" id="A0A2U2C9Q0"/>
<dbReference type="PROSITE" id="PS51063">
    <property type="entry name" value="HTH_CRP_2"/>
    <property type="match status" value="1"/>
</dbReference>
<dbReference type="Pfam" id="PF13545">
    <property type="entry name" value="HTH_Crp_2"/>
    <property type="match status" value="1"/>
</dbReference>
<dbReference type="PANTHER" id="PTHR24567:SF74">
    <property type="entry name" value="HTH-TYPE TRANSCRIPTIONAL REGULATOR ARCR"/>
    <property type="match status" value="1"/>
</dbReference>
<dbReference type="OrthoDB" id="5290098at2"/>
<evidence type="ECO:0000256" key="3">
    <source>
        <dbReference type="ARBA" id="ARBA00023163"/>
    </source>
</evidence>
<keyword evidence="2" id="KW-0238">DNA-binding</keyword>
<dbReference type="SMART" id="SM00419">
    <property type="entry name" value="HTH_CRP"/>
    <property type="match status" value="1"/>
</dbReference>